<feature type="chain" id="PRO_5014500656" evidence="1">
    <location>
        <begin position="24"/>
        <end position="210"/>
    </location>
</feature>
<name>A0A072VGE1_MEDTR</name>
<dbReference type="OrthoDB" id="1412268at2759"/>
<dbReference type="HOGENOM" id="CLU_1311784_0_0_1"/>
<evidence type="ECO:0000256" key="1">
    <source>
        <dbReference type="SAM" id="SignalP"/>
    </source>
</evidence>
<keyword evidence="3" id="KW-0808">Transferase</keyword>
<dbReference type="AlphaFoldDB" id="A0A072VGE1"/>
<dbReference type="InterPro" id="IPR043891">
    <property type="entry name" value="SPARK"/>
</dbReference>
<feature type="domain" description="SPARK" evidence="2">
    <location>
        <begin position="21"/>
        <end position="178"/>
    </location>
</feature>
<dbReference type="EnsemblPlants" id="KEH40488">
    <property type="protein sequence ID" value="KEH40488"/>
    <property type="gene ID" value="MTR_1g029600"/>
</dbReference>
<proteinExistence type="predicted"/>
<sequence length="210" mass="23004">MDNKPMFLLLLFTLSIATPSASSISCPMDLSYVETFPWDTSSCRDPIDTQHCCQTLLSLFGIGLAKHLKETSLFQLPNKNTLKSCLQDFKLKLSCLKIQPSLVPSCFHNSTQFINNSSCAGITNIKDWKQKVGRISPLDTSCKGDLKSDTSCSMCTDAGFKVTSQLTSIDPKNATKCFFFSVLYAIGIVNHFGPTDPAAASCILGIPLRR</sequence>
<organism evidence="3 5">
    <name type="scientific">Medicago truncatula</name>
    <name type="common">Barrel medic</name>
    <name type="synonym">Medicago tribuloides</name>
    <dbReference type="NCBI Taxonomy" id="3880"/>
    <lineage>
        <taxon>Eukaryota</taxon>
        <taxon>Viridiplantae</taxon>
        <taxon>Streptophyta</taxon>
        <taxon>Embryophyta</taxon>
        <taxon>Tracheophyta</taxon>
        <taxon>Spermatophyta</taxon>
        <taxon>Magnoliopsida</taxon>
        <taxon>eudicotyledons</taxon>
        <taxon>Gunneridae</taxon>
        <taxon>Pentapetalae</taxon>
        <taxon>rosids</taxon>
        <taxon>fabids</taxon>
        <taxon>Fabales</taxon>
        <taxon>Fabaceae</taxon>
        <taxon>Papilionoideae</taxon>
        <taxon>50 kb inversion clade</taxon>
        <taxon>NPAAA clade</taxon>
        <taxon>Hologalegina</taxon>
        <taxon>IRL clade</taxon>
        <taxon>Trifolieae</taxon>
        <taxon>Medicago</taxon>
    </lineage>
</organism>
<keyword evidence="3" id="KW-0418">Kinase</keyword>
<feature type="signal peptide" evidence="1">
    <location>
        <begin position="1"/>
        <end position="23"/>
    </location>
</feature>
<dbReference type="STRING" id="3880.A0A072VGE1"/>
<keyword evidence="3" id="KW-0675">Receptor</keyword>
<dbReference type="EMBL" id="CM001217">
    <property type="protein sequence ID" value="KEH40488.1"/>
    <property type="molecule type" value="Genomic_DNA"/>
</dbReference>
<dbReference type="GO" id="GO:0016301">
    <property type="term" value="F:kinase activity"/>
    <property type="evidence" value="ECO:0007669"/>
    <property type="project" value="UniProtKB-KW"/>
</dbReference>
<evidence type="ECO:0000259" key="2">
    <source>
        <dbReference type="Pfam" id="PF19160"/>
    </source>
</evidence>
<evidence type="ECO:0000313" key="4">
    <source>
        <dbReference type="EnsemblPlants" id="KEH40488"/>
    </source>
</evidence>
<dbReference type="PROSITE" id="PS51257">
    <property type="entry name" value="PROKAR_LIPOPROTEIN"/>
    <property type="match status" value="1"/>
</dbReference>
<evidence type="ECO:0000313" key="3">
    <source>
        <dbReference type="EMBL" id="KEH40488.1"/>
    </source>
</evidence>
<protein>
    <submittedName>
        <fullName evidence="3">Receptor-like kinase plant, putative</fullName>
    </submittedName>
</protein>
<dbReference type="KEGG" id="mtr:25482440"/>
<evidence type="ECO:0000313" key="5">
    <source>
        <dbReference type="Proteomes" id="UP000002051"/>
    </source>
</evidence>
<keyword evidence="1" id="KW-0732">Signal</keyword>
<keyword evidence="5" id="KW-1185">Reference proteome</keyword>
<dbReference type="Proteomes" id="UP000002051">
    <property type="component" value="Unassembled WGS sequence"/>
</dbReference>
<dbReference type="Pfam" id="PF19160">
    <property type="entry name" value="SPARK"/>
    <property type="match status" value="1"/>
</dbReference>
<reference evidence="3 5" key="2">
    <citation type="journal article" date="2014" name="BMC Genomics">
        <title>An improved genome release (version Mt4.0) for the model legume Medicago truncatula.</title>
        <authorList>
            <person name="Tang H."/>
            <person name="Krishnakumar V."/>
            <person name="Bidwell S."/>
            <person name="Rosen B."/>
            <person name="Chan A."/>
            <person name="Zhou S."/>
            <person name="Gentzbittel L."/>
            <person name="Childs K.L."/>
            <person name="Yandell M."/>
            <person name="Gundlach H."/>
            <person name="Mayer K.F."/>
            <person name="Schwartz D.C."/>
            <person name="Town C.D."/>
        </authorList>
    </citation>
    <scope>GENOME REANNOTATION</scope>
    <source>
        <strain evidence="3">A17</strain>
        <strain evidence="4 5">cv. Jemalong A17</strain>
    </source>
</reference>
<accession>A0A072VGE1</accession>
<reference evidence="3 5" key="1">
    <citation type="journal article" date="2011" name="Nature">
        <title>The Medicago genome provides insight into the evolution of rhizobial symbioses.</title>
        <authorList>
            <person name="Young N.D."/>
            <person name="Debelle F."/>
            <person name="Oldroyd G.E."/>
            <person name="Geurts R."/>
            <person name="Cannon S.B."/>
            <person name="Udvardi M.K."/>
            <person name="Benedito V.A."/>
            <person name="Mayer K.F."/>
            <person name="Gouzy J."/>
            <person name="Schoof H."/>
            <person name="Van de Peer Y."/>
            <person name="Proost S."/>
            <person name="Cook D.R."/>
            <person name="Meyers B.C."/>
            <person name="Spannagl M."/>
            <person name="Cheung F."/>
            <person name="De Mita S."/>
            <person name="Krishnakumar V."/>
            <person name="Gundlach H."/>
            <person name="Zhou S."/>
            <person name="Mudge J."/>
            <person name="Bharti A.K."/>
            <person name="Murray J.D."/>
            <person name="Naoumkina M.A."/>
            <person name="Rosen B."/>
            <person name="Silverstein K.A."/>
            <person name="Tang H."/>
            <person name="Rombauts S."/>
            <person name="Zhao P.X."/>
            <person name="Zhou P."/>
            <person name="Barbe V."/>
            <person name="Bardou P."/>
            <person name="Bechner M."/>
            <person name="Bellec A."/>
            <person name="Berger A."/>
            <person name="Berges H."/>
            <person name="Bidwell S."/>
            <person name="Bisseling T."/>
            <person name="Choisne N."/>
            <person name="Couloux A."/>
            <person name="Denny R."/>
            <person name="Deshpande S."/>
            <person name="Dai X."/>
            <person name="Doyle J.J."/>
            <person name="Dudez A.M."/>
            <person name="Farmer A.D."/>
            <person name="Fouteau S."/>
            <person name="Franken C."/>
            <person name="Gibelin C."/>
            <person name="Gish J."/>
            <person name="Goldstein S."/>
            <person name="Gonzalez A.J."/>
            <person name="Green P.J."/>
            <person name="Hallab A."/>
            <person name="Hartog M."/>
            <person name="Hua A."/>
            <person name="Humphray S.J."/>
            <person name="Jeong D.H."/>
            <person name="Jing Y."/>
            <person name="Jocker A."/>
            <person name="Kenton S.M."/>
            <person name="Kim D.J."/>
            <person name="Klee K."/>
            <person name="Lai H."/>
            <person name="Lang C."/>
            <person name="Lin S."/>
            <person name="Macmil S.L."/>
            <person name="Magdelenat G."/>
            <person name="Matthews L."/>
            <person name="McCorrison J."/>
            <person name="Monaghan E.L."/>
            <person name="Mun J.H."/>
            <person name="Najar F.Z."/>
            <person name="Nicholson C."/>
            <person name="Noirot C."/>
            <person name="O'Bleness M."/>
            <person name="Paule C.R."/>
            <person name="Poulain J."/>
            <person name="Prion F."/>
            <person name="Qin B."/>
            <person name="Qu C."/>
            <person name="Retzel E.F."/>
            <person name="Riddle C."/>
            <person name="Sallet E."/>
            <person name="Samain S."/>
            <person name="Samson N."/>
            <person name="Sanders I."/>
            <person name="Saurat O."/>
            <person name="Scarpelli C."/>
            <person name="Schiex T."/>
            <person name="Segurens B."/>
            <person name="Severin A.J."/>
            <person name="Sherrier D.J."/>
            <person name="Shi R."/>
            <person name="Sims S."/>
            <person name="Singer S.R."/>
            <person name="Sinharoy S."/>
            <person name="Sterck L."/>
            <person name="Viollet A."/>
            <person name="Wang B.B."/>
            <person name="Wang K."/>
            <person name="Wang M."/>
            <person name="Wang X."/>
            <person name="Warfsmann J."/>
            <person name="Weissenbach J."/>
            <person name="White D.D."/>
            <person name="White J.D."/>
            <person name="Wiley G.B."/>
            <person name="Wincker P."/>
            <person name="Xing Y."/>
            <person name="Yang L."/>
            <person name="Yao Z."/>
            <person name="Ying F."/>
            <person name="Zhai J."/>
            <person name="Zhou L."/>
            <person name="Zuber A."/>
            <person name="Denarie J."/>
            <person name="Dixon R.A."/>
            <person name="May G.D."/>
            <person name="Schwartz D.C."/>
            <person name="Rogers J."/>
            <person name="Quetier F."/>
            <person name="Town C.D."/>
            <person name="Roe B.A."/>
        </authorList>
    </citation>
    <scope>NUCLEOTIDE SEQUENCE [LARGE SCALE GENOMIC DNA]</scope>
    <source>
        <strain evidence="3">A17</strain>
        <strain evidence="4 5">cv. Jemalong A17</strain>
    </source>
</reference>
<reference evidence="4" key="3">
    <citation type="submission" date="2015-04" db="UniProtKB">
        <authorList>
            <consortium name="EnsemblPlants"/>
        </authorList>
    </citation>
    <scope>IDENTIFICATION</scope>
    <source>
        <strain evidence="4">cv. Jemalong A17</strain>
    </source>
</reference>
<gene>
    <name evidence="4" type="primary">25482440</name>
    <name evidence="3" type="ordered locus">MTR_1g029600</name>
</gene>